<keyword evidence="2" id="KW-0812">Transmembrane</keyword>
<accession>A0A9P8CKQ7</accession>
<dbReference type="EMBL" id="MU251281">
    <property type="protein sequence ID" value="KAG9250200.1"/>
    <property type="molecule type" value="Genomic_DNA"/>
</dbReference>
<evidence type="ECO:0000313" key="3">
    <source>
        <dbReference type="EMBL" id="KAG9250200.1"/>
    </source>
</evidence>
<dbReference type="RefSeq" id="XP_046114124.1">
    <property type="nucleotide sequence ID" value="XM_046259603.1"/>
</dbReference>
<organism evidence="3 4">
    <name type="scientific">Emericellopsis atlantica</name>
    <dbReference type="NCBI Taxonomy" id="2614577"/>
    <lineage>
        <taxon>Eukaryota</taxon>
        <taxon>Fungi</taxon>
        <taxon>Dikarya</taxon>
        <taxon>Ascomycota</taxon>
        <taxon>Pezizomycotina</taxon>
        <taxon>Sordariomycetes</taxon>
        <taxon>Hypocreomycetidae</taxon>
        <taxon>Hypocreales</taxon>
        <taxon>Bionectriaceae</taxon>
        <taxon>Emericellopsis</taxon>
    </lineage>
</organism>
<evidence type="ECO:0000256" key="2">
    <source>
        <dbReference type="SAM" id="Phobius"/>
    </source>
</evidence>
<keyword evidence="2" id="KW-0472">Membrane</keyword>
<dbReference type="Proteomes" id="UP000887229">
    <property type="component" value="Unassembled WGS sequence"/>
</dbReference>
<name>A0A9P8CKQ7_9HYPO</name>
<feature type="compositionally biased region" description="Polar residues" evidence="1">
    <location>
        <begin position="128"/>
        <end position="146"/>
    </location>
</feature>
<comment type="caution">
    <text evidence="3">The sequence shown here is derived from an EMBL/GenBank/DDBJ whole genome shotgun (WGS) entry which is preliminary data.</text>
</comment>
<feature type="transmembrane region" description="Helical" evidence="2">
    <location>
        <begin position="61"/>
        <end position="80"/>
    </location>
</feature>
<dbReference type="AlphaFoldDB" id="A0A9P8CKQ7"/>
<reference evidence="3" key="1">
    <citation type="journal article" date="2021" name="IMA Fungus">
        <title>Genomic characterization of three marine fungi, including Emericellopsis atlantica sp. nov. with signatures of a generalist lifestyle and marine biomass degradation.</title>
        <authorList>
            <person name="Hagestad O.C."/>
            <person name="Hou L."/>
            <person name="Andersen J.H."/>
            <person name="Hansen E.H."/>
            <person name="Altermark B."/>
            <person name="Li C."/>
            <person name="Kuhnert E."/>
            <person name="Cox R.J."/>
            <person name="Crous P.W."/>
            <person name="Spatafora J.W."/>
            <person name="Lail K."/>
            <person name="Amirebrahimi M."/>
            <person name="Lipzen A."/>
            <person name="Pangilinan J."/>
            <person name="Andreopoulos W."/>
            <person name="Hayes R.D."/>
            <person name="Ng V."/>
            <person name="Grigoriev I.V."/>
            <person name="Jackson S.A."/>
            <person name="Sutton T.D.S."/>
            <person name="Dobson A.D.W."/>
            <person name="Rama T."/>
        </authorList>
    </citation>
    <scope>NUCLEOTIDE SEQUENCE</scope>
    <source>
        <strain evidence="3">TS7</strain>
    </source>
</reference>
<evidence type="ECO:0000313" key="4">
    <source>
        <dbReference type="Proteomes" id="UP000887229"/>
    </source>
</evidence>
<feature type="region of interest" description="Disordered" evidence="1">
    <location>
        <begin position="104"/>
        <end position="166"/>
    </location>
</feature>
<gene>
    <name evidence="3" type="ORF">F5Z01DRAFT_417938</name>
</gene>
<proteinExistence type="predicted"/>
<evidence type="ECO:0000256" key="1">
    <source>
        <dbReference type="SAM" id="MobiDB-lite"/>
    </source>
</evidence>
<dbReference type="GeneID" id="70290506"/>
<keyword evidence="2" id="KW-1133">Transmembrane helix</keyword>
<keyword evidence="4" id="KW-1185">Reference proteome</keyword>
<sequence>MAVRSEVRYLLVAQPFKPLAASLSGLPSPVLGNLATFSLLTSCPSLAGPIPSWTWPRHESLAWFVCAILMLRTCVIGSLVRSIRTAVQRHEAWVHQVSINAADTAHRQKAKSNETQSSSPLTSHDIPSPTNIGSPPPSSHTNNTNAKIPGQGTRHVVDCGTRSSSTTSYVDGLLIVTCR</sequence>
<protein>
    <submittedName>
        <fullName evidence="3">Uncharacterized protein</fullName>
    </submittedName>
</protein>
<feature type="compositionally biased region" description="Polar residues" evidence="1">
    <location>
        <begin position="113"/>
        <end position="122"/>
    </location>
</feature>